<dbReference type="GO" id="GO:0005829">
    <property type="term" value="C:cytosol"/>
    <property type="evidence" value="ECO:0007669"/>
    <property type="project" value="TreeGrafter"/>
</dbReference>
<dbReference type="GO" id="GO:0005634">
    <property type="term" value="C:nucleus"/>
    <property type="evidence" value="ECO:0007669"/>
    <property type="project" value="TreeGrafter"/>
</dbReference>
<gene>
    <name evidence="2" type="ORF">L198_07527</name>
</gene>
<evidence type="ECO:0000313" key="3">
    <source>
        <dbReference type="Proteomes" id="UP000094819"/>
    </source>
</evidence>
<dbReference type="GO" id="GO:0051604">
    <property type="term" value="P:protein maturation"/>
    <property type="evidence" value="ECO:0007669"/>
    <property type="project" value="InterPro"/>
</dbReference>
<reference evidence="2 3" key="1">
    <citation type="submission" date="2016-06" db="EMBL/GenBank/DDBJ databases">
        <title>Evolution of pathogenesis and genome organization in the Tremellales.</title>
        <authorList>
            <person name="Cuomo C."/>
            <person name="Litvintseva A."/>
            <person name="Heitman J."/>
            <person name="Chen Y."/>
            <person name="Sun S."/>
            <person name="Springer D."/>
            <person name="Dromer F."/>
            <person name="Young S."/>
            <person name="Zeng Q."/>
            <person name="Chapman S."/>
            <person name="Gujja S."/>
            <person name="Saif S."/>
            <person name="Birren B."/>
        </authorList>
    </citation>
    <scope>NUCLEOTIDE SEQUENCE [LARGE SCALE GENOMIC DNA]</scope>
    <source>
        <strain evidence="2 3">CBS 7118</strain>
    </source>
</reference>
<evidence type="ECO:0000313" key="2">
    <source>
        <dbReference type="EMBL" id="ODN85446.1"/>
    </source>
</evidence>
<evidence type="ECO:0000256" key="1">
    <source>
        <dbReference type="RuleBase" id="RU003860"/>
    </source>
</evidence>
<dbReference type="GO" id="GO:0006879">
    <property type="term" value="P:intracellular iron ion homeostasis"/>
    <property type="evidence" value="ECO:0007669"/>
    <property type="project" value="InterPro"/>
</dbReference>
<dbReference type="PIRSF" id="PIRSF003113">
    <property type="entry name" value="BolA"/>
    <property type="match status" value="1"/>
</dbReference>
<comment type="similarity">
    <text evidence="1">Belongs to the BolA/IbaG family.</text>
</comment>
<dbReference type="GO" id="GO:0051537">
    <property type="term" value="F:2 iron, 2 sulfur cluster binding"/>
    <property type="evidence" value="ECO:0007669"/>
    <property type="project" value="InterPro"/>
</dbReference>
<dbReference type="InterPro" id="IPR002634">
    <property type="entry name" value="BolA"/>
</dbReference>
<dbReference type="InterPro" id="IPR045115">
    <property type="entry name" value="BOL2"/>
</dbReference>
<sequence length="91" mass="10435">MEVDHAVPPVELAMEHKLREKLEIHYLEFVDTSGNCGMSYAVTIVSPGFAKKITLQRHKLVNQILKDEIAQLHAFSQKTFTPEQWAKEQSK</sequence>
<dbReference type="Pfam" id="PF01722">
    <property type="entry name" value="BolA"/>
    <property type="match status" value="1"/>
</dbReference>
<protein>
    <recommendedName>
        <fullName evidence="4">BolA protein</fullName>
    </recommendedName>
</protein>
<organism evidence="2 3">
    <name type="scientific">Cryptococcus wingfieldii CBS 7118</name>
    <dbReference type="NCBI Taxonomy" id="1295528"/>
    <lineage>
        <taxon>Eukaryota</taxon>
        <taxon>Fungi</taxon>
        <taxon>Dikarya</taxon>
        <taxon>Basidiomycota</taxon>
        <taxon>Agaricomycotina</taxon>
        <taxon>Tremellomycetes</taxon>
        <taxon>Tremellales</taxon>
        <taxon>Cryptococcaceae</taxon>
        <taxon>Cryptococcus</taxon>
    </lineage>
</organism>
<comment type="caution">
    <text evidence="2">The sequence shown here is derived from an EMBL/GenBank/DDBJ whole genome shotgun (WGS) entry which is preliminary data.</text>
</comment>
<dbReference type="RefSeq" id="XP_019028467.1">
    <property type="nucleotide sequence ID" value="XM_019179521.1"/>
</dbReference>
<dbReference type="GeneID" id="30196738"/>
<dbReference type="PANTHER" id="PTHR12735">
    <property type="entry name" value="BOLA-LIKE PROTEIN-RELATED"/>
    <property type="match status" value="1"/>
</dbReference>
<keyword evidence="3" id="KW-1185">Reference proteome</keyword>
<dbReference type="PANTHER" id="PTHR12735:SF27">
    <property type="entry name" value="BOLA-LIKE PROTEIN 2"/>
    <property type="match status" value="1"/>
</dbReference>
<name>A0A1E3IBZ7_9TREE</name>
<dbReference type="OrthoDB" id="4983at2759"/>
<proteinExistence type="inferred from homology"/>
<dbReference type="InterPro" id="IPR036065">
    <property type="entry name" value="BolA-like_sf"/>
</dbReference>
<dbReference type="EMBL" id="AWGH01000036">
    <property type="protein sequence ID" value="ODN85446.1"/>
    <property type="molecule type" value="Genomic_DNA"/>
</dbReference>
<dbReference type="Proteomes" id="UP000094819">
    <property type="component" value="Unassembled WGS sequence"/>
</dbReference>
<dbReference type="Gene3D" id="3.10.20.90">
    <property type="entry name" value="Phosphatidylinositol 3-kinase Catalytic Subunit, Chain A, domain 1"/>
    <property type="match status" value="1"/>
</dbReference>
<accession>A0A1E3IBZ7</accession>
<dbReference type="SUPFAM" id="SSF82657">
    <property type="entry name" value="BolA-like"/>
    <property type="match status" value="1"/>
</dbReference>
<dbReference type="AlphaFoldDB" id="A0A1E3IBZ7"/>
<evidence type="ECO:0008006" key="4">
    <source>
        <dbReference type="Google" id="ProtNLM"/>
    </source>
</evidence>